<evidence type="ECO:0000256" key="5">
    <source>
        <dbReference type="ARBA" id="ARBA00023284"/>
    </source>
</evidence>
<feature type="transmembrane region" description="Helical" evidence="6">
    <location>
        <begin position="37"/>
        <end position="58"/>
    </location>
</feature>
<evidence type="ECO:0000313" key="9">
    <source>
        <dbReference type="Proteomes" id="UP000178849"/>
    </source>
</evidence>
<protein>
    <recommendedName>
        <fullName evidence="7">Thioredoxin domain-containing protein</fullName>
    </recommendedName>
</protein>
<dbReference type="Proteomes" id="UP000178849">
    <property type="component" value="Unassembled WGS sequence"/>
</dbReference>
<evidence type="ECO:0000256" key="1">
    <source>
        <dbReference type="ARBA" id="ARBA00005791"/>
    </source>
</evidence>
<comment type="similarity">
    <text evidence="1">Belongs to the thioredoxin family. DsbA subfamily.</text>
</comment>
<dbReference type="AlphaFoldDB" id="A0A1G2BMV9"/>
<dbReference type="PANTHER" id="PTHR13887:SF14">
    <property type="entry name" value="DISULFIDE BOND FORMATION PROTEIN D"/>
    <property type="match status" value="1"/>
</dbReference>
<evidence type="ECO:0000259" key="7">
    <source>
        <dbReference type="PROSITE" id="PS51352"/>
    </source>
</evidence>
<evidence type="ECO:0000256" key="4">
    <source>
        <dbReference type="ARBA" id="ARBA00023157"/>
    </source>
</evidence>
<dbReference type="InterPro" id="IPR012336">
    <property type="entry name" value="Thioredoxin-like_fold"/>
</dbReference>
<keyword evidence="3" id="KW-0560">Oxidoreductase</keyword>
<dbReference type="STRING" id="1798550.A2927_01005"/>
<dbReference type="Pfam" id="PF13462">
    <property type="entry name" value="Thioredoxin_4"/>
    <property type="match status" value="1"/>
</dbReference>
<dbReference type="Gene3D" id="3.40.30.10">
    <property type="entry name" value="Glutaredoxin"/>
    <property type="match status" value="1"/>
</dbReference>
<accession>A0A1G2BMV9</accession>
<gene>
    <name evidence="8" type="ORF">A2927_01005</name>
</gene>
<feature type="domain" description="Thioredoxin" evidence="7">
    <location>
        <begin position="74"/>
        <end position="268"/>
    </location>
</feature>
<name>A0A1G2BMV9_9BACT</name>
<reference evidence="8 9" key="1">
    <citation type="journal article" date="2016" name="Nat. Commun.">
        <title>Thousands of microbial genomes shed light on interconnected biogeochemical processes in an aquifer system.</title>
        <authorList>
            <person name="Anantharaman K."/>
            <person name="Brown C.T."/>
            <person name="Hug L.A."/>
            <person name="Sharon I."/>
            <person name="Castelle C.J."/>
            <person name="Probst A.J."/>
            <person name="Thomas B.C."/>
            <person name="Singh A."/>
            <person name="Wilkins M.J."/>
            <person name="Karaoz U."/>
            <person name="Brodie E.L."/>
            <person name="Williams K.H."/>
            <person name="Hubbard S.S."/>
            <person name="Banfield J.F."/>
        </authorList>
    </citation>
    <scope>NUCLEOTIDE SEQUENCE [LARGE SCALE GENOMIC DNA]</scope>
</reference>
<keyword evidence="5" id="KW-0676">Redox-active center</keyword>
<sequence>MEFCLSKLSLGLSLILLLSMSEDKKQNVFSSLAPKTSFILGVIFSVLILGTVGFFILLSQTLAEKGGSEKVNNTDVNNPAVAPTVAPNAAQGGLVNIQLTGNEHVRGNLNAPVKIVEFSDFQCPYCGAFHPTMQQVMSEYGDQVAWIYKHFPLDSLHPNARPAAEASECTAEQKGDIGFWQFADGLFSNQDRLGNALYEELAGQIGVNLSQFRDCVSSGKYRDKVEAEYQEGISYGVTGTPGNFINGIPVKGALPVASLKQIIDSELNQ</sequence>
<keyword evidence="6" id="KW-0472">Membrane</keyword>
<keyword evidence="6" id="KW-0812">Transmembrane</keyword>
<dbReference type="InterPro" id="IPR036249">
    <property type="entry name" value="Thioredoxin-like_sf"/>
</dbReference>
<dbReference type="SUPFAM" id="SSF52833">
    <property type="entry name" value="Thioredoxin-like"/>
    <property type="match status" value="1"/>
</dbReference>
<dbReference type="InterPro" id="IPR013766">
    <property type="entry name" value="Thioredoxin_domain"/>
</dbReference>
<dbReference type="EMBL" id="MHKL01000005">
    <property type="protein sequence ID" value="OGY89909.1"/>
    <property type="molecule type" value="Genomic_DNA"/>
</dbReference>
<keyword evidence="2" id="KW-0732">Signal</keyword>
<evidence type="ECO:0000256" key="6">
    <source>
        <dbReference type="SAM" id="Phobius"/>
    </source>
</evidence>
<evidence type="ECO:0000256" key="3">
    <source>
        <dbReference type="ARBA" id="ARBA00023002"/>
    </source>
</evidence>
<keyword evidence="4" id="KW-1015">Disulfide bond</keyword>
<evidence type="ECO:0000256" key="2">
    <source>
        <dbReference type="ARBA" id="ARBA00022729"/>
    </source>
</evidence>
<keyword evidence="6" id="KW-1133">Transmembrane helix</keyword>
<evidence type="ECO:0000313" key="8">
    <source>
        <dbReference type="EMBL" id="OGY89909.1"/>
    </source>
</evidence>
<dbReference type="PANTHER" id="PTHR13887">
    <property type="entry name" value="GLUTATHIONE S-TRANSFERASE KAPPA"/>
    <property type="match status" value="1"/>
</dbReference>
<proteinExistence type="inferred from homology"/>
<comment type="caution">
    <text evidence="8">The sequence shown here is derived from an EMBL/GenBank/DDBJ whole genome shotgun (WGS) entry which is preliminary data.</text>
</comment>
<dbReference type="PROSITE" id="PS51352">
    <property type="entry name" value="THIOREDOXIN_2"/>
    <property type="match status" value="1"/>
</dbReference>
<dbReference type="GO" id="GO:0016491">
    <property type="term" value="F:oxidoreductase activity"/>
    <property type="evidence" value="ECO:0007669"/>
    <property type="project" value="UniProtKB-KW"/>
</dbReference>
<organism evidence="8 9">
    <name type="scientific">Candidatus Komeilibacteria bacterium RIFCSPLOWO2_01_FULL_45_10</name>
    <dbReference type="NCBI Taxonomy" id="1798550"/>
    <lineage>
        <taxon>Bacteria</taxon>
        <taxon>Candidatus Komeiliibacteriota</taxon>
    </lineage>
</organism>